<dbReference type="Proteomes" id="UP000186817">
    <property type="component" value="Unassembled WGS sequence"/>
</dbReference>
<keyword evidence="1" id="KW-0812">Transmembrane</keyword>
<feature type="non-terminal residue" evidence="2">
    <location>
        <position position="46"/>
    </location>
</feature>
<proteinExistence type="predicted"/>
<keyword evidence="1" id="KW-0472">Membrane</keyword>
<evidence type="ECO:0000313" key="2">
    <source>
        <dbReference type="EMBL" id="OLP73206.1"/>
    </source>
</evidence>
<keyword evidence="3" id="KW-1185">Reference proteome</keyword>
<sequence length="46" mass="5234">MFDAGPRVTGMVFRLMFLSNSLAIPTKIIVLADTFWKASFYTFLCI</sequence>
<dbReference type="EMBL" id="LSRX01006062">
    <property type="protein sequence ID" value="OLP73206.1"/>
    <property type="molecule type" value="Genomic_DNA"/>
</dbReference>
<comment type="caution">
    <text evidence="2">The sequence shown here is derived from an EMBL/GenBank/DDBJ whole genome shotgun (WGS) entry which is preliminary data.</text>
</comment>
<feature type="transmembrane region" description="Helical" evidence="1">
    <location>
        <begin position="12"/>
        <end position="32"/>
    </location>
</feature>
<protein>
    <submittedName>
        <fullName evidence="2">Uncharacterized protein</fullName>
    </submittedName>
</protein>
<evidence type="ECO:0000313" key="3">
    <source>
        <dbReference type="Proteomes" id="UP000186817"/>
    </source>
</evidence>
<evidence type="ECO:0000256" key="1">
    <source>
        <dbReference type="SAM" id="Phobius"/>
    </source>
</evidence>
<organism evidence="2 3">
    <name type="scientific">Symbiodinium microadriaticum</name>
    <name type="common">Dinoflagellate</name>
    <name type="synonym">Zooxanthella microadriatica</name>
    <dbReference type="NCBI Taxonomy" id="2951"/>
    <lineage>
        <taxon>Eukaryota</taxon>
        <taxon>Sar</taxon>
        <taxon>Alveolata</taxon>
        <taxon>Dinophyceae</taxon>
        <taxon>Suessiales</taxon>
        <taxon>Symbiodiniaceae</taxon>
        <taxon>Symbiodinium</taxon>
    </lineage>
</organism>
<name>A0A1Q9BR88_SYMMI</name>
<accession>A0A1Q9BR88</accession>
<reference evidence="2 3" key="1">
    <citation type="submission" date="2016-02" db="EMBL/GenBank/DDBJ databases">
        <title>Genome analysis of coral dinoflagellate symbionts highlights evolutionary adaptations to a symbiotic lifestyle.</title>
        <authorList>
            <person name="Aranda M."/>
            <person name="Li Y."/>
            <person name="Liew Y.J."/>
            <person name="Baumgarten S."/>
            <person name="Simakov O."/>
            <person name="Wilson M."/>
            <person name="Piel J."/>
            <person name="Ashoor H."/>
            <person name="Bougouffa S."/>
            <person name="Bajic V.B."/>
            <person name="Ryu T."/>
            <person name="Ravasi T."/>
            <person name="Bayer T."/>
            <person name="Micklem G."/>
            <person name="Kim H."/>
            <person name="Bhak J."/>
            <person name="Lajeunesse T.C."/>
            <person name="Voolstra C.R."/>
        </authorList>
    </citation>
    <scope>NUCLEOTIDE SEQUENCE [LARGE SCALE GENOMIC DNA]</scope>
    <source>
        <strain evidence="2 3">CCMP2467</strain>
    </source>
</reference>
<keyword evidence="1" id="KW-1133">Transmembrane helix</keyword>
<dbReference type="AlphaFoldDB" id="A0A1Q9BR88"/>
<gene>
    <name evidence="2" type="ORF">AK812_SmicGene47647</name>
</gene>